<dbReference type="PROSITE" id="PS01137">
    <property type="entry name" value="TATD_1"/>
    <property type="match status" value="1"/>
</dbReference>
<dbReference type="PANTHER" id="PTHR11647">
    <property type="entry name" value="HYDRANTOINASE/DIHYDROPYRIMIDINASE FAMILY MEMBER"/>
    <property type="match status" value="1"/>
</dbReference>
<gene>
    <name evidence="3" type="ORF">HOQ43_07205</name>
</gene>
<feature type="non-terminal residue" evidence="3">
    <location>
        <position position="96"/>
    </location>
</feature>
<proteinExistence type="predicted"/>
<evidence type="ECO:0000313" key="4">
    <source>
        <dbReference type="Proteomes" id="UP000574690"/>
    </source>
</evidence>
<protein>
    <submittedName>
        <fullName evidence="3">Amidohydrolase family protein</fullName>
    </submittedName>
</protein>
<dbReference type="Gene3D" id="2.30.40.10">
    <property type="entry name" value="Urease, subunit C, domain 1"/>
    <property type="match status" value="1"/>
</dbReference>
<name>A0A850C1M6_9ACTN</name>
<feature type="compositionally biased region" description="Basic and acidic residues" evidence="1">
    <location>
        <begin position="81"/>
        <end position="96"/>
    </location>
</feature>
<dbReference type="InterPro" id="IPR018228">
    <property type="entry name" value="DNase_TatD-rel_CS"/>
</dbReference>
<reference evidence="3 4" key="1">
    <citation type="submission" date="2020-05" db="EMBL/GenBank/DDBJ databases">
        <title>DNA-SIP metagenomic assembled genomes.</title>
        <authorList>
            <person name="Yu J."/>
        </authorList>
    </citation>
    <scope>NUCLEOTIDE SEQUENCE [LARGE SCALE GENOMIC DNA]</scope>
    <source>
        <strain evidence="3">Bin5.27</strain>
    </source>
</reference>
<evidence type="ECO:0000313" key="3">
    <source>
        <dbReference type="EMBL" id="NUQ88235.1"/>
    </source>
</evidence>
<dbReference type="EMBL" id="JABFXE010000305">
    <property type="protein sequence ID" value="NUQ88235.1"/>
    <property type="molecule type" value="Genomic_DNA"/>
</dbReference>
<dbReference type="InterPro" id="IPR011059">
    <property type="entry name" value="Metal-dep_hydrolase_composite"/>
</dbReference>
<dbReference type="InterPro" id="IPR050378">
    <property type="entry name" value="Metallo-dep_Hydrolases_sf"/>
</dbReference>
<dbReference type="Pfam" id="PF07969">
    <property type="entry name" value="Amidohydro_3"/>
    <property type="match status" value="1"/>
</dbReference>
<evidence type="ECO:0000256" key="1">
    <source>
        <dbReference type="SAM" id="MobiDB-lite"/>
    </source>
</evidence>
<organism evidence="3 4">
    <name type="scientific">Glycomyces artemisiae</name>
    <dbReference type="NCBI Taxonomy" id="1076443"/>
    <lineage>
        <taxon>Bacteria</taxon>
        <taxon>Bacillati</taxon>
        <taxon>Actinomycetota</taxon>
        <taxon>Actinomycetes</taxon>
        <taxon>Glycomycetales</taxon>
        <taxon>Glycomycetaceae</taxon>
        <taxon>Glycomyces</taxon>
    </lineage>
</organism>
<dbReference type="AlphaFoldDB" id="A0A850C1M6"/>
<dbReference type="InterPro" id="IPR013108">
    <property type="entry name" value="Amidohydro_3"/>
</dbReference>
<feature type="region of interest" description="Disordered" evidence="1">
    <location>
        <begin position="73"/>
        <end position="96"/>
    </location>
</feature>
<dbReference type="SUPFAM" id="SSF51338">
    <property type="entry name" value="Composite domain of metallo-dependent hydrolases"/>
    <property type="match status" value="1"/>
</dbReference>
<dbReference type="PANTHER" id="PTHR11647:SF1">
    <property type="entry name" value="COLLAPSIN RESPONSE MEDIATOR PROTEIN"/>
    <property type="match status" value="1"/>
</dbReference>
<dbReference type="GO" id="GO:0016810">
    <property type="term" value="F:hydrolase activity, acting on carbon-nitrogen (but not peptide) bonds"/>
    <property type="evidence" value="ECO:0007669"/>
    <property type="project" value="InterPro"/>
</dbReference>
<accession>A0A850C1M6</accession>
<evidence type="ECO:0000259" key="2">
    <source>
        <dbReference type="Pfam" id="PF07969"/>
    </source>
</evidence>
<comment type="caution">
    <text evidence="3">The sequence shown here is derived from an EMBL/GenBank/DDBJ whole genome shotgun (WGS) entry which is preliminary data.</text>
</comment>
<dbReference type="Proteomes" id="UP000574690">
    <property type="component" value="Unassembled WGS sequence"/>
</dbReference>
<feature type="domain" description="Amidohydrolase 3" evidence="2">
    <location>
        <begin position="43"/>
        <end position="67"/>
    </location>
</feature>
<keyword evidence="3" id="KW-0378">Hydrolase</keyword>
<sequence length="96" mass="10134">MTDLLLRNGRPWTPGLPLDLADIAIADGRIAAVGPDLDLQAAQAIDLEGAIVLPGLVDAHCHLDKTMFGGPWTPNTGGRTLEGRIRNGEGRRAELG</sequence>